<sequence length="32" mass="4029">MINTTFQQFPVFESRREPARTYIYKLFKLKFK</sequence>
<accession>A0A8S5Q2A3</accession>
<evidence type="ECO:0000313" key="1">
    <source>
        <dbReference type="EMBL" id="DAE12875.1"/>
    </source>
</evidence>
<name>A0A8S5Q2A3_9CAUD</name>
<organism evidence="1">
    <name type="scientific">Siphoviridae sp. ctcC24</name>
    <dbReference type="NCBI Taxonomy" id="2825570"/>
    <lineage>
        <taxon>Viruses</taxon>
        <taxon>Duplodnaviria</taxon>
        <taxon>Heunggongvirae</taxon>
        <taxon>Uroviricota</taxon>
        <taxon>Caudoviricetes</taxon>
    </lineage>
</organism>
<dbReference type="EMBL" id="BK015559">
    <property type="protein sequence ID" value="DAE12875.1"/>
    <property type="molecule type" value="Genomic_DNA"/>
</dbReference>
<protein>
    <submittedName>
        <fullName evidence="1">Uncharacterized protein</fullName>
    </submittedName>
</protein>
<proteinExistence type="predicted"/>
<reference evidence="1" key="1">
    <citation type="journal article" date="2021" name="Proc. Natl. Acad. Sci. U.S.A.">
        <title>A Catalog of Tens of Thousands of Viruses from Human Metagenomes Reveals Hidden Associations with Chronic Diseases.</title>
        <authorList>
            <person name="Tisza M.J."/>
            <person name="Buck C.B."/>
        </authorList>
    </citation>
    <scope>NUCLEOTIDE SEQUENCE</scope>
    <source>
        <strain evidence="1">Ctcc24</strain>
    </source>
</reference>